<keyword evidence="4" id="KW-0677">Repeat</keyword>
<protein>
    <submittedName>
        <fullName evidence="10">Uncharacterized protein</fullName>
    </submittedName>
</protein>
<feature type="repeat" description="ANK" evidence="7">
    <location>
        <begin position="116"/>
        <end position="148"/>
    </location>
</feature>
<keyword evidence="2" id="KW-0217">Developmental protein</keyword>
<feature type="compositionally biased region" description="Basic and acidic residues" evidence="9">
    <location>
        <begin position="527"/>
        <end position="549"/>
    </location>
</feature>
<feature type="repeat" description="ANK" evidence="7">
    <location>
        <begin position="83"/>
        <end position="115"/>
    </location>
</feature>
<name>A0A2G8L7K7_STIJA</name>
<dbReference type="PROSITE" id="PS50088">
    <property type="entry name" value="ANK_REPEAT"/>
    <property type="match status" value="2"/>
</dbReference>
<feature type="compositionally biased region" description="Basic and acidic residues" evidence="9">
    <location>
        <begin position="593"/>
        <end position="603"/>
    </location>
</feature>
<keyword evidence="5 7" id="KW-0040">ANK repeat</keyword>
<dbReference type="SUPFAM" id="SSF48403">
    <property type="entry name" value="Ankyrin repeat"/>
    <property type="match status" value="1"/>
</dbReference>
<feature type="compositionally biased region" description="Basic and acidic residues" evidence="9">
    <location>
        <begin position="348"/>
        <end position="371"/>
    </location>
</feature>
<dbReference type="Pfam" id="PF12796">
    <property type="entry name" value="Ank_2"/>
    <property type="match status" value="1"/>
</dbReference>
<feature type="compositionally biased region" description="Acidic residues" evidence="9">
    <location>
        <begin position="575"/>
        <end position="592"/>
    </location>
</feature>
<dbReference type="AlphaFoldDB" id="A0A2G8L7K7"/>
<feature type="compositionally biased region" description="Acidic residues" evidence="9">
    <location>
        <begin position="247"/>
        <end position="260"/>
    </location>
</feature>
<evidence type="ECO:0000313" key="11">
    <source>
        <dbReference type="Proteomes" id="UP000230750"/>
    </source>
</evidence>
<organism evidence="10 11">
    <name type="scientific">Stichopus japonicus</name>
    <name type="common">Sea cucumber</name>
    <dbReference type="NCBI Taxonomy" id="307972"/>
    <lineage>
        <taxon>Eukaryota</taxon>
        <taxon>Metazoa</taxon>
        <taxon>Echinodermata</taxon>
        <taxon>Eleutherozoa</taxon>
        <taxon>Echinozoa</taxon>
        <taxon>Holothuroidea</taxon>
        <taxon>Aspidochirotacea</taxon>
        <taxon>Aspidochirotida</taxon>
        <taxon>Stichopodidae</taxon>
        <taxon>Apostichopus</taxon>
    </lineage>
</organism>
<comment type="subcellular location">
    <subcellularLocation>
        <location evidence="1">Cytoplasm</location>
    </subcellularLocation>
</comment>
<dbReference type="InterPro" id="IPR036770">
    <property type="entry name" value="Ankyrin_rpt-contain_sf"/>
</dbReference>
<feature type="compositionally biased region" description="Basic residues" evidence="9">
    <location>
        <begin position="410"/>
        <end position="420"/>
    </location>
</feature>
<dbReference type="EMBL" id="MRZV01000182">
    <property type="protein sequence ID" value="PIK56243.1"/>
    <property type="molecule type" value="Genomic_DNA"/>
</dbReference>
<evidence type="ECO:0000256" key="4">
    <source>
        <dbReference type="ARBA" id="ARBA00022737"/>
    </source>
</evidence>
<dbReference type="SMART" id="SM00248">
    <property type="entry name" value="ANK"/>
    <property type="match status" value="2"/>
</dbReference>
<accession>A0A2G8L7K7</accession>
<evidence type="ECO:0000256" key="8">
    <source>
        <dbReference type="SAM" id="Coils"/>
    </source>
</evidence>
<dbReference type="Gene3D" id="1.25.40.20">
    <property type="entry name" value="Ankyrin repeat-containing domain"/>
    <property type="match status" value="2"/>
</dbReference>
<sequence>MFSLISSQLLIESGANVAAVNNEGEIPLDLAEEEDMEEFLEEQIDKAGIDAEEARSEEETIMLRDAKQWLNNKNVKEKKHPTTGACALHVAASKGYMKVMELLLQNNADVNIKDCDGWTPLHAASHWGQKEAVELLVENMADMDAKNKLGQTAFDLADADDMLPYLAEMKKKQASMKKDTKPAAPRIDGKIPPPLKRRSSVTRISVPDKNLLIHQDMEKERRELAMKIHGKTSQDKKTMESSSSSESETDPSSSEEEEEEEVKKPEPVQNRKPPNLPPVSKPPPSPAGGKKELPSFSPKPLAPAKQDSKEAETPAWRTGLRKTGSTILPESKKPDERLPRSASAPKIAEQKTNTDNKWQNERLGKPEDKKTVTIAKPPLRARIAEEKKEVEKPKSFMAPSKEEEAETVRRARAKRERSSRRSTQGVTAEDIESAVSSIRGDKKVQVDNKLADKHNEEDPLQRRPVRPGRSETEEPEVSTASLRKPEEKAEPAPVATFIARPRVTATVSNDSSSSSTIRLSPRYNGSKTDDIKEKEREKEKEKDNDEKSPRRSTAFLRRKPREKRRGTGIIHREEDEQSEESASESEESEEEEKPAPKSTDRFSRPGVSSRVGGDSSTTATVDRYGSRADRNSSAGSYSTRDKDKTASTPCASCKKIVDEKDSLISKLQKDVKSKDVEIADLKSQVSKSGIGGRSGTSDNDKRERRALERRISELEEEVKHKFNHELVYHPESQFASSSGVTMLHKFRDRQTVRITHTRTNRTGPSI</sequence>
<feature type="region of interest" description="Disordered" evidence="9">
    <location>
        <begin position="173"/>
        <end position="650"/>
    </location>
</feature>
<feature type="compositionally biased region" description="Pro residues" evidence="9">
    <location>
        <begin position="274"/>
        <end position="286"/>
    </location>
</feature>
<dbReference type="OrthoDB" id="19014at2759"/>
<dbReference type="FunFam" id="1.25.40.20:FF:000004">
    <property type="entry name" value="Phosphatase 1 regulatory subunit 12A"/>
    <property type="match status" value="1"/>
</dbReference>
<feature type="compositionally biased region" description="Basic residues" evidence="9">
    <location>
        <begin position="556"/>
        <end position="566"/>
    </location>
</feature>
<dbReference type="GO" id="GO:0005737">
    <property type="term" value="C:cytoplasm"/>
    <property type="evidence" value="ECO:0007669"/>
    <property type="project" value="UniProtKB-SubCell"/>
</dbReference>
<feature type="region of interest" description="Disordered" evidence="9">
    <location>
        <begin position="682"/>
        <end position="703"/>
    </location>
</feature>
<feature type="coiled-coil region" evidence="8">
    <location>
        <begin position="30"/>
        <end position="57"/>
    </location>
</feature>
<feature type="compositionally biased region" description="Basic and acidic residues" evidence="9">
    <location>
        <begin position="439"/>
        <end position="461"/>
    </location>
</feature>
<proteinExistence type="inferred from homology"/>
<dbReference type="Gene3D" id="6.10.140.390">
    <property type="match status" value="1"/>
</dbReference>
<dbReference type="CDD" id="cd21930">
    <property type="entry name" value="IPD_PPP1R12"/>
    <property type="match status" value="1"/>
</dbReference>
<comment type="similarity">
    <text evidence="6">Belongs to the NRARP family.</text>
</comment>
<evidence type="ECO:0000256" key="5">
    <source>
        <dbReference type="ARBA" id="ARBA00023043"/>
    </source>
</evidence>
<feature type="compositionally biased region" description="Basic and acidic residues" evidence="9">
    <location>
        <begin position="330"/>
        <end position="339"/>
    </location>
</feature>
<reference evidence="10 11" key="1">
    <citation type="journal article" date="2017" name="PLoS Biol.">
        <title>The sea cucumber genome provides insights into morphological evolution and visceral regeneration.</title>
        <authorList>
            <person name="Zhang X."/>
            <person name="Sun L."/>
            <person name="Yuan J."/>
            <person name="Sun Y."/>
            <person name="Gao Y."/>
            <person name="Zhang L."/>
            <person name="Li S."/>
            <person name="Dai H."/>
            <person name="Hamel J.F."/>
            <person name="Liu C."/>
            <person name="Yu Y."/>
            <person name="Liu S."/>
            <person name="Lin W."/>
            <person name="Guo K."/>
            <person name="Jin S."/>
            <person name="Xu P."/>
            <person name="Storey K.B."/>
            <person name="Huan P."/>
            <person name="Zhang T."/>
            <person name="Zhou Y."/>
            <person name="Zhang J."/>
            <person name="Lin C."/>
            <person name="Li X."/>
            <person name="Xing L."/>
            <person name="Huo D."/>
            <person name="Sun M."/>
            <person name="Wang L."/>
            <person name="Mercier A."/>
            <person name="Li F."/>
            <person name="Yang H."/>
            <person name="Xiang J."/>
        </authorList>
    </citation>
    <scope>NUCLEOTIDE SEQUENCE [LARGE SCALE GENOMIC DNA]</scope>
    <source>
        <strain evidence="10">Shaxun</strain>
        <tissue evidence="10">Muscle</tissue>
    </source>
</reference>
<feature type="compositionally biased region" description="Basic and acidic residues" evidence="9">
    <location>
        <begin position="215"/>
        <end position="239"/>
    </location>
</feature>
<dbReference type="STRING" id="307972.A0A2G8L7K7"/>
<dbReference type="PROSITE" id="PS50297">
    <property type="entry name" value="ANK_REP_REGION"/>
    <property type="match status" value="2"/>
</dbReference>
<dbReference type="PANTHER" id="PTHR24179">
    <property type="entry name" value="PROTEIN PHOSPHATASE 1 REGULATORY SUBUNIT 12"/>
    <property type="match status" value="1"/>
</dbReference>
<dbReference type="Proteomes" id="UP000230750">
    <property type="component" value="Unassembled WGS sequence"/>
</dbReference>
<evidence type="ECO:0000313" key="10">
    <source>
        <dbReference type="EMBL" id="PIK56243.1"/>
    </source>
</evidence>
<gene>
    <name evidence="10" type="ORF">BSL78_06826</name>
</gene>
<dbReference type="GO" id="GO:0004857">
    <property type="term" value="F:enzyme inhibitor activity"/>
    <property type="evidence" value="ECO:0007669"/>
    <property type="project" value="TreeGrafter"/>
</dbReference>
<dbReference type="InterPro" id="IPR002110">
    <property type="entry name" value="Ankyrin_rpt"/>
</dbReference>
<dbReference type="PANTHER" id="PTHR24179:SF21">
    <property type="entry name" value="MYOSIN BINDING SUBUNIT, ISOFORM O"/>
    <property type="match status" value="1"/>
</dbReference>
<evidence type="ECO:0000256" key="1">
    <source>
        <dbReference type="ARBA" id="ARBA00004496"/>
    </source>
</evidence>
<keyword evidence="11" id="KW-1185">Reference proteome</keyword>
<evidence type="ECO:0000256" key="3">
    <source>
        <dbReference type="ARBA" id="ARBA00022490"/>
    </source>
</evidence>
<evidence type="ECO:0000256" key="9">
    <source>
        <dbReference type="SAM" id="MobiDB-lite"/>
    </source>
</evidence>
<evidence type="ECO:0000256" key="2">
    <source>
        <dbReference type="ARBA" id="ARBA00022473"/>
    </source>
</evidence>
<comment type="caution">
    <text evidence="10">The sequence shown here is derived from an EMBL/GenBank/DDBJ whole genome shotgun (WGS) entry which is preliminary data.</text>
</comment>
<dbReference type="InterPro" id="IPR051226">
    <property type="entry name" value="PP1_Regulatory_Subunit"/>
</dbReference>
<dbReference type="Gene3D" id="1.20.5.490">
    <property type="entry name" value="Single helix bin"/>
    <property type="match status" value="1"/>
</dbReference>
<dbReference type="GO" id="GO:0019208">
    <property type="term" value="F:phosphatase regulator activity"/>
    <property type="evidence" value="ECO:0007669"/>
    <property type="project" value="TreeGrafter"/>
</dbReference>
<feature type="compositionally biased region" description="Basic and acidic residues" evidence="9">
    <location>
        <begin position="382"/>
        <end position="409"/>
    </location>
</feature>
<evidence type="ECO:0000256" key="6">
    <source>
        <dbReference type="ARBA" id="ARBA00038386"/>
    </source>
</evidence>
<evidence type="ECO:0000256" key="7">
    <source>
        <dbReference type="PROSITE-ProRule" id="PRU00023"/>
    </source>
</evidence>
<keyword evidence="8" id="KW-0175">Coiled coil</keyword>
<keyword evidence="3" id="KW-0963">Cytoplasm</keyword>